<feature type="domain" description="GATOR1 complex protein NPRL3 C-terminal HTH" evidence="4">
    <location>
        <begin position="883"/>
        <end position="940"/>
    </location>
</feature>
<gene>
    <name evidence="5" type="ORF">C361_04563</name>
</gene>
<evidence type="ECO:0000313" key="5">
    <source>
        <dbReference type="EMBL" id="OXG18438.1"/>
    </source>
</evidence>
<feature type="region of interest" description="Disordered" evidence="3">
    <location>
        <begin position="167"/>
        <end position="212"/>
    </location>
</feature>
<name>A0A854QI45_CRYNE</name>
<feature type="region of interest" description="Disordered" evidence="3">
    <location>
        <begin position="270"/>
        <end position="302"/>
    </location>
</feature>
<dbReference type="GO" id="GO:1990130">
    <property type="term" value="C:GATOR1 complex"/>
    <property type="evidence" value="ECO:0007669"/>
    <property type="project" value="TreeGrafter"/>
</dbReference>
<dbReference type="EMBL" id="AMKT01000056">
    <property type="protein sequence ID" value="OXG18438.1"/>
    <property type="molecule type" value="Genomic_DNA"/>
</dbReference>
<keyword evidence="2" id="KW-0469">Meiosis</keyword>
<dbReference type="InterPro" id="IPR056603">
    <property type="entry name" value="HTH_NPRL3"/>
</dbReference>
<dbReference type="Pfam" id="PF03666">
    <property type="entry name" value="NPR3"/>
    <property type="match status" value="1"/>
</dbReference>
<reference evidence="5 6" key="1">
    <citation type="submission" date="2017-06" db="EMBL/GenBank/DDBJ databases">
        <title>Global population genomics of the pathogenic fungus Cryptococcus neoformans var. grubii.</title>
        <authorList>
            <person name="Cuomo C."/>
            <person name="Litvintseva A."/>
            <person name="Chen Y."/>
            <person name="Young S."/>
            <person name="Zeng Q."/>
            <person name="Chapman S."/>
            <person name="Gujja S."/>
            <person name="Saif S."/>
            <person name="Birren B."/>
        </authorList>
    </citation>
    <scope>NUCLEOTIDE SEQUENCE [LARGE SCALE GENOMIC DNA]</scope>
    <source>
        <strain evidence="5 6">Tu259-1</strain>
    </source>
</reference>
<dbReference type="GO" id="GO:0038202">
    <property type="term" value="P:TORC1 signaling"/>
    <property type="evidence" value="ECO:0007669"/>
    <property type="project" value="TreeGrafter"/>
</dbReference>
<dbReference type="GO" id="GO:0010508">
    <property type="term" value="P:positive regulation of autophagy"/>
    <property type="evidence" value="ECO:0007669"/>
    <property type="project" value="TreeGrafter"/>
</dbReference>
<dbReference type="PANTHER" id="PTHR13153:SF5">
    <property type="entry name" value="GATOR COMPLEX PROTEIN NPRL3"/>
    <property type="match status" value="1"/>
</dbReference>
<evidence type="ECO:0000256" key="3">
    <source>
        <dbReference type="SAM" id="MobiDB-lite"/>
    </source>
</evidence>
<comment type="subcellular location">
    <subcellularLocation>
        <location evidence="2">Vacuole membrane</location>
        <topology evidence="2">Peripheral membrane protein</topology>
    </subcellularLocation>
</comment>
<evidence type="ECO:0000259" key="4">
    <source>
        <dbReference type="Pfam" id="PF24064"/>
    </source>
</evidence>
<dbReference type="OrthoDB" id="18648at2759"/>
<dbReference type="PANTHER" id="PTHR13153">
    <property type="entry name" value="CGTHBA PROTEIN -14 GENE PROTEIN"/>
    <property type="match status" value="1"/>
</dbReference>
<dbReference type="GO" id="GO:0034198">
    <property type="term" value="P:cellular response to amino acid starvation"/>
    <property type="evidence" value="ECO:0007669"/>
    <property type="project" value="TreeGrafter"/>
</dbReference>
<dbReference type="GO" id="GO:0051321">
    <property type="term" value="P:meiotic cell cycle"/>
    <property type="evidence" value="ECO:0007669"/>
    <property type="project" value="UniProtKB-UniRule"/>
</dbReference>
<feature type="compositionally biased region" description="Polar residues" evidence="3">
    <location>
        <begin position="146"/>
        <end position="155"/>
    </location>
</feature>
<dbReference type="GO" id="GO:1904262">
    <property type="term" value="P:negative regulation of TORC1 signaling"/>
    <property type="evidence" value="ECO:0007669"/>
    <property type="project" value="TreeGrafter"/>
</dbReference>
<sequence length="946" mass="107028">MAENILGLLLVTSSSRGRHVFRYPPDPASPNVRLAQPIYPSATFTATEADVEYKHPRAGGVGMRRRPFDDRSSNASIRRSLFGPSTRGSSKNERDRKGKKKADDLRARYMNPLAEVNGSDYEDDDSEQDDSSSDEGSDFEVMWKPGTTSGANDATGTGLAKVIHRQANGDDDPRASGVRNLDPSLIDLSRRGSSSTTTATVTGADRNNDHADKDAKKLAIESQYNYALGWPLEVLADMLTPPRSACNRRFELCVGNVVFLGHPVCATPDGKWEAPPDEDELEERAPSRGRRMRDHGGTMTNLDTVDEGIEAYTSAITKYANVESETKRSGQSNHKDDDVPNLTMFHLVLIIDKPDPKPGTESHDEHHSQTMGIYDEIYREIAFKWTAAAYNLQCESNLVAREAWMIVKYKEKCLNEGVGITECCRWTATHCHIDRTLNYLYLRLHQLRTQPANGLHSYLPTTITNRLAHITIQTVLSPKPVNTDEAWAHWGEMEEMLSDKDSEESLSDWEDDWGAGAMIGMKRPELIVKPWQTLLLIDEDRNQNQEALFFGIVGLPAAVDDDDAVDNRTNGRKSPVGNRTRRGSKITVEDNAIEDGETVLRRTLIEACDVTKPLYEIAHLLRYDLEGVVIPLARDLVQSKRAILIDVVNPRLRTVVMPTTIDEHNSSFDQYTARFARDFPNLPPFSRFISAISLSPIPFRKVIPNPDPDHVTREKYMSALLWLLKQDLVVQVHIHARVFAKSEIKVEAWKRLWYRRRQRWIEMTRERIEREKTMARSPSDQSDILTPRASENHTNPLDATSFSALGTTPIANTFTVPPPNSNSKLDHSYMDYDPALEMDSDEEFDGLNGPQKFSLDVAHPTKHEIPSFESSFIFKPARAQKDEARWLRVIREKADEVWASKFDLCVQYFDGVTTFEEITYRTGLQRKELEKILQLYNGDVVTFVHP</sequence>
<feature type="compositionally biased region" description="Low complexity" evidence="3">
    <location>
        <begin position="191"/>
        <end position="204"/>
    </location>
</feature>
<dbReference type="Pfam" id="PF24064">
    <property type="entry name" value="HTH_NPRL3"/>
    <property type="match status" value="1"/>
</dbReference>
<comment type="caution">
    <text evidence="5">The sequence shown here is derived from an EMBL/GenBank/DDBJ whole genome shotgun (WGS) entry which is preliminary data.</text>
</comment>
<proteinExistence type="inferred from homology"/>
<dbReference type="GO" id="GO:0005774">
    <property type="term" value="C:vacuolar membrane"/>
    <property type="evidence" value="ECO:0007669"/>
    <property type="project" value="UniProtKB-SubCell"/>
</dbReference>
<comment type="function">
    <text evidence="2">Mediates inactivation of the TORC1 complex in response to amino acid starvation. Required for meiotic nuclear division.</text>
</comment>
<accession>A0A854QI45</accession>
<comment type="similarity">
    <text evidence="1 2">Belongs to the NPR3 family.</text>
</comment>
<feature type="region of interest" description="Disordered" evidence="3">
    <location>
        <begin position="771"/>
        <end position="797"/>
    </location>
</feature>
<evidence type="ECO:0000313" key="6">
    <source>
        <dbReference type="Proteomes" id="UP000199727"/>
    </source>
</evidence>
<evidence type="ECO:0000256" key="1">
    <source>
        <dbReference type="ARBA" id="ARBA00010546"/>
    </source>
</evidence>
<dbReference type="InterPro" id="IPR005365">
    <property type="entry name" value="Npr3"/>
</dbReference>
<feature type="compositionally biased region" description="Acidic residues" evidence="3">
    <location>
        <begin position="120"/>
        <end position="138"/>
    </location>
</feature>
<keyword evidence="2" id="KW-0732">Signal</keyword>
<feature type="compositionally biased region" description="Basic and acidic residues" evidence="3">
    <location>
        <begin position="90"/>
        <end position="107"/>
    </location>
</feature>
<dbReference type="AlphaFoldDB" id="A0A854QI45"/>
<feature type="region of interest" description="Disordered" evidence="3">
    <location>
        <begin position="55"/>
        <end position="155"/>
    </location>
</feature>
<organism evidence="5 6">
    <name type="scientific">Cryptococcus neoformans Tu259-1</name>
    <dbReference type="NCBI Taxonomy" id="1230072"/>
    <lineage>
        <taxon>Eukaryota</taxon>
        <taxon>Fungi</taxon>
        <taxon>Dikarya</taxon>
        <taxon>Basidiomycota</taxon>
        <taxon>Agaricomycotina</taxon>
        <taxon>Tremellomycetes</taxon>
        <taxon>Tremellales</taxon>
        <taxon>Cryptococcaceae</taxon>
        <taxon>Cryptococcus</taxon>
        <taxon>Cryptococcus neoformans species complex</taxon>
    </lineage>
</organism>
<dbReference type="Proteomes" id="UP000199727">
    <property type="component" value="Unassembled WGS sequence"/>
</dbReference>
<protein>
    <recommendedName>
        <fullName evidence="2">Nitrogen permease regulator 3</fullName>
    </recommendedName>
    <alternativeName>
        <fullName evidence="2">Required for meiotic nuclear division protein 11</fullName>
    </alternativeName>
</protein>
<evidence type="ECO:0000256" key="2">
    <source>
        <dbReference type="RuleBase" id="RU368069"/>
    </source>
</evidence>